<evidence type="ECO:0000259" key="1">
    <source>
        <dbReference type="Pfam" id="PF01636"/>
    </source>
</evidence>
<dbReference type="KEGG" id="sgrg:L0C25_21635"/>
<dbReference type="Pfam" id="PF01636">
    <property type="entry name" value="APH"/>
    <property type="match status" value="1"/>
</dbReference>
<dbReference type="PANTHER" id="PTHR21310">
    <property type="entry name" value="AMINOGLYCOSIDE PHOSPHOTRANSFERASE-RELATED-RELATED"/>
    <property type="match status" value="1"/>
</dbReference>
<evidence type="ECO:0000313" key="2">
    <source>
        <dbReference type="EMBL" id="UYM05092.1"/>
    </source>
</evidence>
<feature type="domain" description="Aminoglycoside phosphotransferase" evidence="1">
    <location>
        <begin position="21"/>
        <end position="259"/>
    </location>
</feature>
<protein>
    <submittedName>
        <fullName evidence="2">Phosphotransferase</fullName>
    </submittedName>
</protein>
<sequence>MTPEETEAVEAALGEPIVDSRKLAGGFSHETWALVLESGRAVVRLGGGAPGVEAAVMERGTELAPVPPVRVVQESAVGDVRPFMVIDYIDGRMLDDLLADPDADGLRTLGSDVARVARRIGSLTIASRPGFFADPALHVRAERPWSEQLAEFAAECMAATPDERLNREHRRAWAKLCAAHAPALTEVDSDAQLVHSDFNPKNILVAPAADGWRVASVLDWEFAYAGCPYADAANMLRFADEYPPAYVEGFRAEYAEGMAPEDAARWEFVGIVLDMFALTSLVTRPIGHSVADQAAGRIRVLLDGGLPGRR</sequence>
<dbReference type="InterPro" id="IPR051678">
    <property type="entry name" value="AGP_Transferase"/>
</dbReference>
<dbReference type="SUPFAM" id="SSF56112">
    <property type="entry name" value="Protein kinase-like (PK-like)"/>
    <property type="match status" value="1"/>
</dbReference>
<accession>A0AA46TGT8</accession>
<dbReference type="InterPro" id="IPR002575">
    <property type="entry name" value="Aminoglycoside_PTrfase"/>
</dbReference>
<dbReference type="RefSeq" id="WP_271633861.1">
    <property type="nucleotide sequence ID" value="NZ_CP094970.1"/>
</dbReference>
<dbReference type="Gene3D" id="3.90.1200.10">
    <property type="match status" value="1"/>
</dbReference>
<evidence type="ECO:0000313" key="3">
    <source>
        <dbReference type="Proteomes" id="UP001164390"/>
    </source>
</evidence>
<organism evidence="2 3">
    <name type="scientific">Solicola gregarius</name>
    <dbReference type="NCBI Taxonomy" id="2908642"/>
    <lineage>
        <taxon>Bacteria</taxon>
        <taxon>Bacillati</taxon>
        <taxon>Actinomycetota</taxon>
        <taxon>Actinomycetes</taxon>
        <taxon>Propionibacteriales</taxon>
        <taxon>Nocardioidaceae</taxon>
        <taxon>Solicola</taxon>
    </lineage>
</organism>
<dbReference type="AlphaFoldDB" id="A0AA46TGT8"/>
<dbReference type="Proteomes" id="UP001164390">
    <property type="component" value="Chromosome"/>
</dbReference>
<proteinExistence type="predicted"/>
<reference evidence="2" key="1">
    <citation type="submission" date="2022-01" db="EMBL/GenBank/DDBJ databases">
        <title>Nocardioidaceae gen. sp. A5X3R13.</title>
        <authorList>
            <person name="Lopez Marin M.A."/>
            <person name="Uhlik O."/>
        </authorList>
    </citation>
    <scope>NUCLEOTIDE SEQUENCE</scope>
    <source>
        <strain evidence="2">A5X3R13</strain>
    </source>
</reference>
<keyword evidence="3" id="KW-1185">Reference proteome</keyword>
<dbReference type="EMBL" id="CP094970">
    <property type="protein sequence ID" value="UYM05092.1"/>
    <property type="molecule type" value="Genomic_DNA"/>
</dbReference>
<name>A0AA46TGT8_9ACTN</name>
<gene>
    <name evidence="2" type="ORF">L0C25_21635</name>
</gene>
<dbReference type="InterPro" id="IPR011009">
    <property type="entry name" value="Kinase-like_dom_sf"/>
</dbReference>